<dbReference type="InterPro" id="IPR007219">
    <property type="entry name" value="XnlR_reg_dom"/>
</dbReference>
<keyword evidence="4" id="KW-0804">Transcription</keyword>
<name>A0A5N6UE85_ASPTM</name>
<evidence type="ECO:0000259" key="7">
    <source>
        <dbReference type="Pfam" id="PF04082"/>
    </source>
</evidence>
<feature type="region of interest" description="Disordered" evidence="6">
    <location>
        <begin position="1"/>
        <end position="21"/>
    </location>
</feature>
<evidence type="ECO:0000256" key="6">
    <source>
        <dbReference type="SAM" id="MobiDB-lite"/>
    </source>
</evidence>
<dbReference type="GO" id="GO:0008270">
    <property type="term" value="F:zinc ion binding"/>
    <property type="evidence" value="ECO:0007669"/>
    <property type="project" value="InterPro"/>
</dbReference>
<evidence type="ECO:0000256" key="1">
    <source>
        <dbReference type="ARBA" id="ARBA00004123"/>
    </source>
</evidence>
<evidence type="ECO:0000256" key="3">
    <source>
        <dbReference type="ARBA" id="ARBA00023015"/>
    </source>
</evidence>
<evidence type="ECO:0000313" key="8">
    <source>
        <dbReference type="EMBL" id="KAE8156860.1"/>
    </source>
</evidence>
<dbReference type="GO" id="GO:0006351">
    <property type="term" value="P:DNA-templated transcription"/>
    <property type="evidence" value="ECO:0007669"/>
    <property type="project" value="InterPro"/>
</dbReference>
<protein>
    <recommendedName>
        <fullName evidence="7">Xylanolytic transcriptional activator regulatory domain-containing protein</fullName>
    </recommendedName>
</protein>
<reference evidence="8 9" key="1">
    <citation type="submission" date="2019-04" db="EMBL/GenBank/DDBJ databases">
        <title>Friends and foes A comparative genomics study of 23 Aspergillus species from section Flavi.</title>
        <authorList>
            <consortium name="DOE Joint Genome Institute"/>
            <person name="Kjaerbolling I."/>
            <person name="Vesth T."/>
            <person name="Frisvad J.C."/>
            <person name="Nybo J.L."/>
            <person name="Theobald S."/>
            <person name="Kildgaard S."/>
            <person name="Isbrandt T."/>
            <person name="Kuo A."/>
            <person name="Sato A."/>
            <person name="Lyhne E.K."/>
            <person name="Kogle M.E."/>
            <person name="Wiebenga A."/>
            <person name="Kun R.S."/>
            <person name="Lubbers R.J."/>
            <person name="Makela M.R."/>
            <person name="Barry K."/>
            <person name="Chovatia M."/>
            <person name="Clum A."/>
            <person name="Daum C."/>
            <person name="Haridas S."/>
            <person name="He G."/>
            <person name="LaButti K."/>
            <person name="Lipzen A."/>
            <person name="Mondo S."/>
            <person name="Riley R."/>
            <person name="Salamov A."/>
            <person name="Simmons B.A."/>
            <person name="Magnuson J.K."/>
            <person name="Henrissat B."/>
            <person name="Mortensen U.H."/>
            <person name="Larsen T.O."/>
            <person name="Devries R.P."/>
            <person name="Grigoriev I.V."/>
            <person name="Machida M."/>
            <person name="Baker S.E."/>
            <person name="Andersen M.R."/>
        </authorList>
    </citation>
    <scope>NUCLEOTIDE SEQUENCE [LARGE SCALE GENOMIC DNA]</scope>
    <source>
        <strain evidence="8 9">CBS 117626</strain>
    </source>
</reference>
<keyword evidence="3" id="KW-0805">Transcription regulation</keyword>
<evidence type="ECO:0000256" key="4">
    <source>
        <dbReference type="ARBA" id="ARBA00023163"/>
    </source>
</evidence>
<feature type="region of interest" description="Disordered" evidence="6">
    <location>
        <begin position="545"/>
        <end position="587"/>
    </location>
</feature>
<evidence type="ECO:0000256" key="2">
    <source>
        <dbReference type="ARBA" id="ARBA00022723"/>
    </source>
</evidence>
<dbReference type="CDD" id="cd12148">
    <property type="entry name" value="fungal_TF_MHR"/>
    <property type="match status" value="1"/>
</dbReference>
<keyword evidence="5" id="KW-0539">Nucleus</keyword>
<dbReference type="GO" id="GO:0003677">
    <property type="term" value="F:DNA binding"/>
    <property type="evidence" value="ECO:0007669"/>
    <property type="project" value="InterPro"/>
</dbReference>
<feature type="domain" description="Xylanolytic transcriptional activator regulatory" evidence="7">
    <location>
        <begin position="120"/>
        <end position="284"/>
    </location>
</feature>
<dbReference type="PANTHER" id="PTHR31001:SF50">
    <property type="entry name" value="ZN(II)2CYS6 TRANSCRIPTION FACTOR (EUROFUNG)"/>
    <property type="match status" value="1"/>
</dbReference>
<accession>A0A5N6UE85</accession>
<dbReference type="PANTHER" id="PTHR31001">
    <property type="entry name" value="UNCHARACTERIZED TRANSCRIPTIONAL REGULATORY PROTEIN"/>
    <property type="match status" value="1"/>
</dbReference>
<gene>
    <name evidence="8" type="ORF">BDV40DRAFT_305695</name>
</gene>
<dbReference type="GO" id="GO:0005634">
    <property type="term" value="C:nucleus"/>
    <property type="evidence" value="ECO:0007669"/>
    <property type="project" value="UniProtKB-SubCell"/>
</dbReference>
<organism evidence="8 9">
    <name type="scientific">Aspergillus tamarii</name>
    <dbReference type="NCBI Taxonomy" id="41984"/>
    <lineage>
        <taxon>Eukaryota</taxon>
        <taxon>Fungi</taxon>
        <taxon>Dikarya</taxon>
        <taxon>Ascomycota</taxon>
        <taxon>Pezizomycotina</taxon>
        <taxon>Eurotiomycetes</taxon>
        <taxon>Eurotiomycetidae</taxon>
        <taxon>Eurotiales</taxon>
        <taxon>Aspergillaceae</taxon>
        <taxon>Aspergillus</taxon>
        <taxon>Aspergillus subgen. Circumdati</taxon>
    </lineage>
</organism>
<dbReference type="Pfam" id="PF04082">
    <property type="entry name" value="Fungal_trans"/>
    <property type="match status" value="1"/>
</dbReference>
<dbReference type="InterPro" id="IPR050613">
    <property type="entry name" value="Sec_Metabolite_Reg"/>
</dbReference>
<dbReference type="AlphaFoldDB" id="A0A5N6UE85"/>
<keyword evidence="2" id="KW-0479">Metal-binding</keyword>
<evidence type="ECO:0000256" key="5">
    <source>
        <dbReference type="ARBA" id="ARBA00023242"/>
    </source>
</evidence>
<feature type="compositionally biased region" description="Polar residues" evidence="6">
    <location>
        <begin position="556"/>
        <end position="584"/>
    </location>
</feature>
<dbReference type="EMBL" id="ML738744">
    <property type="protein sequence ID" value="KAE8156860.1"/>
    <property type="molecule type" value="Genomic_DNA"/>
</dbReference>
<comment type="subcellular location">
    <subcellularLocation>
        <location evidence="1">Nucleus</location>
    </subcellularLocation>
</comment>
<dbReference type="Proteomes" id="UP000326950">
    <property type="component" value="Unassembled WGS sequence"/>
</dbReference>
<proteinExistence type="predicted"/>
<dbReference type="OrthoDB" id="435881at2759"/>
<keyword evidence="9" id="KW-1185">Reference proteome</keyword>
<evidence type="ECO:0000313" key="9">
    <source>
        <dbReference type="Proteomes" id="UP000326950"/>
    </source>
</evidence>
<sequence length="632" mass="71756">MDWPSQAPLDHRDSNDNSPVGFAQYLPGEPFLASSAQTPDTISTHDLSYRASELDNSLRNSRTVYDRVESYQTKGAACQTRESSDFTSLLDQYTRLVPNEMLSAARRGLNSCGERQQLFDIYLKQIDPFVNILHRPSIQAHLLEGECYLNYEPWHPAPAALASAIYYAASCTVNPDTCLSCFGMDKGSLISKYQKESNAALERADYLLTDDLTVLQAFVISLIAMRCHDRTRRFWTMLALALRIAQALSLHDSSPPFPVQPFEKEMRWRLWHAIGLLDIQASLSNASEPMIQSNWFRFESFHYIDNDEFETDLEIQISPRRKVSENALFHVLSYAQEITRQLIIPNFATPCTKSIQQRQQLTRAFKTRIDELFVGCPPDQNDLGHYAKELSRSVGLVLQLLAVRPVENSSSSGDSQATNVNVFRLAVETLEARCRIYSSVKTQPWQWIASLFFPRQALATCLDEILICNDLHFVRSVWPLIEQSYDSFTTLGIESPHRRLQGSMKDMMERARSFHDRMLLSLLSSESVGSALSWGLSPPTMLQYHTPSKSSESRFPDSTSTKSTENLPPCSQGSQENNGSTWNGDSELDEVDWTNFESQFQFEDIANFDVDGISQALYDASYEGLFLQYIEQ</sequence>